<gene>
    <name evidence="1" type="ORF">S01H1_29829</name>
</gene>
<comment type="caution">
    <text evidence="1">The sequence shown here is derived from an EMBL/GenBank/DDBJ whole genome shotgun (WGS) entry which is preliminary data.</text>
</comment>
<dbReference type="AlphaFoldDB" id="X0U1G0"/>
<name>X0U1G0_9ZZZZ</name>
<dbReference type="EMBL" id="BARS01018327">
    <property type="protein sequence ID" value="GAF93211.1"/>
    <property type="molecule type" value="Genomic_DNA"/>
</dbReference>
<reference evidence="1" key="1">
    <citation type="journal article" date="2014" name="Front. Microbiol.">
        <title>High frequency of phylogenetically diverse reductive dehalogenase-homologous genes in deep subseafloor sedimentary metagenomes.</title>
        <authorList>
            <person name="Kawai M."/>
            <person name="Futagami T."/>
            <person name="Toyoda A."/>
            <person name="Takaki Y."/>
            <person name="Nishi S."/>
            <person name="Hori S."/>
            <person name="Arai W."/>
            <person name="Tsubouchi T."/>
            <person name="Morono Y."/>
            <person name="Uchiyama I."/>
            <person name="Ito T."/>
            <person name="Fujiyama A."/>
            <person name="Inagaki F."/>
            <person name="Takami H."/>
        </authorList>
    </citation>
    <scope>NUCLEOTIDE SEQUENCE</scope>
    <source>
        <strain evidence="1">Expedition CK06-06</strain>
    </source>
</reference>
<organism evidence="1">
    <name type="scientific">marine sediment metagenome</name>
    <dbReference type="NCBI Taxonomy" id="412755"/>
    <lineage>
        <taxon>unclassified sequences</taxon>
        <taxon>metagenomes</taxon>
        <taxon>ecological metagenomes</taxon>
    </lineage>
</organism>
<evidence type="ECO:0000313" key="1">
    <source>
        <dbReference type="EMBL" id="GAF93211.1"/>
    </source>
</evidence>
<proteinExistence type="predicted"/>
<accession>X0U1G0</accession>
<protein>
    <submittedName>
        <fullName evidence="1">Uncharacterized protein</fullName>
    </submittedName>
</protein>
<sequence>MRKLYGTQLRLPIFRTVRCPDCGGPLVHGEGCICCPVCGFSRCG</sequence>